<dbReference type="RefSeq" id="XP_066913490.1">
    <property type="nucleotide sequence ID" value="XM_067057389.1"/>
</dbReference>
<name>A0A7M5WIF3_9CNID</name>
<evidence type="ECO:0000313" key="3">
    <source>
        <dbReference type="EnsemblMetazoa" id="CLYHEMP001622.1"/>
    </source>
</evidence>
<reference evidence="3" key="1">
    <citation type="submission" date="2021-01" db="UniProtKB">
        <authorList>
            <consortium name="EnsemblMetazoa"/>
        </authorList>
    </citation>
    <scope>IDENTIFICATION</scope>
</reference>
<protein>
    <recommendedName>
        <fullName evidence="2">G-patch domain-containing protein</fullName>
    </recommendedName>
</protein>
<dbReference type="InterPro" id="IPR000467">
    <property type="entry name" value="G_patch_dom"/>
</dbReference>
<keyword evidence="4" id="KW-1185">Reference proteome</keyword>
<evidence type="ECO:0000313" key="4">
    <source>
        <dbReference type="Proteomes" id="UP000594262"/>
    </source>
</evidence>
<dbReference type="InterPro" id="IPR051189">
    <property type="entry name" value="Splicing_assoc_domain"/>
</dbReference>
<dbReference type="PANTHER" id="PTHR14195">
    <property type="entry name" value="G PATCH DOMAIN CONTAINING PROTEIN 2"/>
    <property type="match status" value="1"/>
</dbReference>
<dbReference type="AlphaFoldDB" id="A0A7M5WIF3"/>
<dbReference type="OrthoDB" id="6095487at2759"/>
<feature type="compositionally biased region" description="Basic residues" evidence="1">
    <location>
        <begin position="92"/>
        <end position="113"/>
    </location>
</feature>
<dbReference type="GO" id="GO:0003676">
    <property type="term" value="F:nucleic acid binding"/>
    <property type="evidence" value="ECO:0007669"/>
    <property type="project" value="InterPro"/>
</dbReference>
<feature type="region of interest" description="Disordered" evidence="1">
    <location>
        <begin position="256"/>
        <end position="293"/>
    </location>
</feature>
<feature type="compositionally biased region" description="Low complexity" evidence="1">
    <location>
        <begin position="258"/>
        <end position="277"/>
    </location>
</feature>
<dbReference type="EnsemblMetazoa" id="CLYHEMT001622.1">
    <property type="protein sequence ID" value="CLYHEMP001622.1"/>
    <property type="gene ID" value="CLYHEMG001622"/>
</dbReference>
<proteinExistence type="predicted"/>
<accession>A0A7M5WIF3</accession>
<feature type="domain" description="G-patch" evidence="2">
    <location>
        <begin position="503"/>
        <end position="549"/>
    </location>
</feature>
<feature type="region of interest" description="Disordered" evidence="1">
    <location>
        <begin position="38"/>
        <end position="116"/>
    </location>
</feature>
<dbReference type="SMART" id="SM00443">
    <property type="entry name" value="G_patch"/>
    <property type="match status" value="1"/>
</dbReference>
<feature type="compositionally biased region" description="Basic and acidic residues" evidence="1">
    <location>
        <begin position="52"/>
        <end position="82"/>
    </location>
</feature>
<dbReference type="Proteomes" id="UP000594262">
    <property type="component" value="Unplaced"/>
</dbReference>
<sequence length="551" mass="63466">MMKVKKKYILDKSSKIEVYKITRKIKMQDMLHELENIEHDGDDASAATPKGAKMDDLLQEMKRLSAKYKEDDELESSNKEEYEYPSVTSTKKAARKRQKRRKQNNRNRKRRLKNQADYELASSSFTDCTDEDIIKDYIENITTNLSDSEVEVTLRKGMFLARRDLKAHSNISDRLSPDVYEETDSLSESLLLTQSRKKRRKYKKHSFEDFGGGLSTNTVTLHQKFLIQKCLKQQYSKNLERVKIDHTSMVLDEDIDEQQNQQDQSQISDNSESSSNSHLGSDADDEGGESCWEGPATRASAIQKVIPWWEEENESESGLNNQVGMDFLNGVSVGGCGDIEEELRHEMDLSLVRNTENRPDLKTRLKQYENDMFCESGWFAAYANHKIRKFILNRDTNELTLYPSCKREQEQVEQLSMLYNLQHSIERKNHVALTKTLFSKEADQDALKTFLGNIVRLKRRKIHRSTQLQWNNKRRKVISQNSFNDTNLPASFNAELNDIPIPNSNVGNQMLRGMGWKPGQGLGKDNTGQVFPVKATKRPRNLGFGHPSGMT</sequence>
<dbReference type="PROSITE" id="PS50174">
    <property type="entry name" value="G_PATCH"/>
    <property type="match status" value="1"/>
</dbReference>
<evidence type="ECO:0000259" key="2">
    <source>
        <dbReference type="PROSITE" id="PS50174"/>
    </source>
</evidence>
<dbReference type="Pfam" id="PF01585">
    <property type="entry name" value="G-patch"/>
    <property type="match status" value="1"/>
</dbReference>
<organism evidence="3 4">
    <name type="scientific">Clytia hemisphaerica</name>
    <dbReference type="NCBI Taxonomy" id="252671"/>
    <lineage>
        <taxon>Eukaryota</taxon>
        <taxon>Metazoa</taxon>
        <taxon>Cnidaria</taxon>
        <taxon>Hydrozoa</taxon>
        <taxon>Hydroidolina</taxon>
        <taxon>Leptothecata</taxon>
        <taxon>Obeliida</taxon>
        <taxon>Clytiidae</taxon>
        <taxon>Clytia</taxon>
    </lineage>
</organism>
<dbReference type="GeneID" id="136800734"/>
<evidence type="ECO:0000256" key="1">
    <source>
        <dbReference type="SAM" id="MobiDB-lite"/>
    </source>
</evidence>